<keyword evidence="1" id="KW-0808">Transferase</keyword>
<feature type="repeat" description="RCC1" evidence="5">
    <location>
        <begin position="138"/>
        <end position="190"/>
    </location>
</feature>
<dbReference type="PRINTS" id="PR00633">
    <property type="entry name" value="RCCNDNSATION"/>
</dbReference>
<reference evidence="7" key="5">
    <citation type="submission" date="2025-09" db="UniProtKB">
        <authorList>
            <consortium name="Ensembl"/>
        </authorList>
    </citation>
    <scope>IDENTIFICATION</scope>
</reference>
<proteinExistence type="predicted"/>
<sequence>MLCYCGEAVCAGFGLIKPDSVNTATSAISFFHPKSKIWDLAHGKNLIGFIRGDGNVSVMKLHIDGEVKCGKLKSLDLKKAKIRVISCGEDHALLLAYGGNVLFMDKSNICRPVRDLSGRNVIQIACGDQHFMALTNDGQLFTWGQNSSGQLGLGKGEPSSVSPQPLKSLCGIPLAQISAGGDHSFALSLSGAVFGWGRNSAGQLGLGDCEDRYFPTCVSNLSKKKTVFIACGEEHTATLSKGGTVFTFGLGRYGQLGHNSFRDELCPRVVAELWGSKVSQISCGRHHTLALVGSSKTIYSFGCGEQGQLGNGQRTNQCVPLPVCLPPECDPGQTFGKIIAGGNVSVACSPRQDEELHSISKTSPCKGTSVLHDEIIDRWILECDSKTWGRAKREITKMFSSASCINGSFTDKSDKHYKTSSEQSGLDLALARLAFEKLAKRDTVLTEVQKVVEKALLPSLGSTTAGAEALRIYLILPELLRVLNKQQRGTWLTVSLASAILNLDPDTSDDLMRLWTRLPYYYYRTLVKTFHSVSVNFMTQLTTKICDYWKELCSILGVLQKLYTINNQRVTGISDECFYIKEVGDFFVSSDPQDEQGMNIFRNFMLLQLEEHILRGCENQLLVNRETALADTFTRLKTNPLDYSLPLKVTFLLEDGLDYGGVQKEFFTLLGQEIKATSAVQASEDSGLLWFNTETSGSTDELYYIGVICGMAFSNHCYMNVGFPLALFKKLLGQSPTLRDLEELSPVEARSLRNVLMEDEDVLEELCLDFTMKGTDLIPNGRKIPVTKVNRQKYVDLYVDFVFNKSVECQFKEFARGFSDGNPWKVWSLFLPDEVRDLLYGTAQYEWNELRKCATYENCGASDELIQNFWTVFFELSEENQKKFLTFMYGSARLPLGGLSQLHLKIVRCVCADADDRFPVAQTCFGTLNLPNYSNIHILQDKLVHAITFCEVFGNM</sequence>
<dbReference type="InterPro" id="IPR000569">
    <property type="entry name" value="HECT_dom"/>
</dbReference>
<reference evidence="7" key="3">
    <citation type="submission" date="2020-05" db="EMBL/GenBank/DDBJ databases">
        <title>Electrophorus electricus (electric eel) genome, fEleEle1, primary haplotype.</title>
        <authorList>
            <person name="Myers G."/>
            <person name="Meyer A."/>
            <person name="Fedrigo O."/>
            <person name="Formenti G."/>
            <person name="Rhie A."/>
            <person name="Tracey A."/>
            <person name="Sims Y."/>
            <person name="Jarvis E.D."/>
        </authorList>
    </citation>
    <scope>NUCLEOTIDE SEQUENCE [LARGE SCALE GENOMIC DNA]</scope>
</reference>
<organism evidence="7 8">
    <name type="scientific">Electrophorus electricus</name>
    <name type="common">Electric eel</name>
    <name type="synonym">Gymnotus electricus</name>
    <dbReference type="NCBI Taxonomy" id="8005"/>
    <lineage>
        <taxon>Eukaryota</taxon>
        <taxon>Metazoa</taxon>
        <taxon>Chordata</taxon>
        <taxon>Craniata</taxon>
        <taxon>Vertebrata</taxon>
        <taxon>Euteleostomi</taxon>
        <taxon>Actinopterygii</taxon>
        <taxon>Neopterygii</taxon>
        <taxon>Teleostei</taxon>
        <taxon>Ostariophysi</taxon>
        <taxon>Gymnotiformes</taxon>
        <taxon>Gymnotoidei</taxon>
        <taxon>Gymnotidae</taxon>
        <taxon>Electrophorus</taxon>
    </lineage>
</organism>
<dbReference type="PROSITE" id="PS50237">
    <property type="entry name" value="HECT"/>
    <property type="match status" value="1"/>
</dbReference>
<dbReference type="PROSITE" id="PS50012">
    <property type="entry name" value="RCC1_3"/>
    <property type="match status" value="4"/>
</dbReference>
<dbReference type="InterPro" id="IPR035983">
    <property type="entry name" value="Hect_E3_ubiquitin_ligase"/>
</dbReference>
<protein>
    <recommendedName>
        <fullName evidence="6">HECT domain-containing protein</fullName>
    </recommendedName>
</protein>
<dbReference type="Gene3D" id="3.30.2160.10">
    <property type="entry name" value="Hect, E3 ligase catalytic domain"/>
    <property type="match status" value="1"/>
</dbReference>
<dbReference type="GeneTree" id="ENSGT00940000165755"/>
<dbReference type="GO" id="GO:0016567">
    <property type="term" value="P:protein ubiquitination"/>
    <property type="evidence" value="ECO:0007669"/>
    <property type="project" value="TreeGrafter"/>
</dbReference>
<dbReference type="InterPro" id="IPR058923">
    <property type="entry name" value="RCC1-like_dom"/>
</dbReference>
<dbReference type="Pfam" id="PF25390">
    <property type="entry name" value="WD40_RLD"/>
    <property type="match status" value="1"/>
</dbReference>
<reference evidence="7" key="4">
    <citation type="submission" date="2025-08" db="UniProtKB">
        <authorList>
            <consortium name="Ensembl"/>
        </authorList>
    </citation>
    <scope>IDENTIFICATION</scope>
</reference>
<accession>A0A4W4FY02</accession>
<dbReference type="Ensembl" id="ENSEEET00000029326.2">
    <property type="protein sequence ID" value="ENSEEEP00000028987.2"/>
    <property type="gene ID" value="ENSEEEG00000013850.2"/>
</dbReference>
<keyword evidence="2" id="KW-0677">Repeat</keyword>
<reference evidence="8" key="1">
    <citation type="journal article" date="2014" name="Science">
        <title>Nonhuman genetics. Genomic basis for the convergent evolution of electric organs.</title>
        <authorList>
            <person name="Gallant J.R."/>
            <person name="Traeger L.L."/>
            <person name="Volkening J.D."/>
            <person name="Moffett H."/>
            <person name="Chen P.H."/>
            <person name="Novina C.D."/>
            <person name="Phillips G.N.Jr."/>
            <person name="Anand R."/>
            <person name="Wells G.B."/>
            <person name="Pinch M."/>
            <person name="Guth R."/>
            <person name="Unguez G.A."/>
            <person name="Albert J.S."/>
            <person name="Zakon H.H."/>
            <person name="Samanta M.P."/>
            <person name="Sussman M.R."/>
        </authorList>
    </citation>
    <scope>NUCLEOTIDE SEQUENCE [LARGE SCALE GENOMIC DNA]</scope>
</reference>
<dbReference type="Gene3D" id="2.130.10.30">
    <property type="entry name" value="Regulator of chromosome condensation 1/beta-lactamase-inhibitor protein II"/>
    <property type="match status" value="1"/>
</dbReference>
<evidence type="ECO:0000259" key="6">
    <source>
        <dbReference type="PROSITE" id="PS50237"/>
    </source>
</evidence>
<feature type="repeat" description="RCC1" evidence="5">
    <location>
        <begin position="296"/>
        <end position="351"/>
    </location>
</feature>
<gene>
    <name evidence="7" type="primary">RAD54B</name>
</gene>
<evidence type="ECO:0000256" key="4">
    <source>
        <dbReference type="PROSITE-ProRule" id="PRU00104"/>
    </source>
</evidence>
<dbReference type="PANTHER" id="PTHR45622">
    <property type="entry name" value="UBIQUITIN-PROTEIN LIGASE E3A-RELATED"/>
    <property type="match status" value="1"/>
</dbReference>
<evidence type="ECO:0000313" key="8">
    <source>
        <dbReference type="Proteomes" id="UP000314983"/>
    </source>
</evidence>
<feature type="active site" description="Glycyl thioester intermediate" evidence="4">
    <location>
        <position position="924"/>
    </location>
</feature>
<feature type="repeat" description="RCC1" evidence="5">
    <location>
        <begin position="191"/>
        <end position="242"/>
    </location>
</feature>
<dbReference type="InterPro" id="IPR009091">
    <property type="entry name" value="RCC1/BLIP-II"/>
</dbReference>
<dbReference type="SUPFAM" id="SSF56204">
    <property type="entry name" value="Hect, E3 ligase catalytic domain"/>
    <property type="match status" value="1"/>
</dbReference>
<feature type="repeat" description="RCC1" evidence="5">
    <location>
        <begin position="243"/>
        <end position="294"/>
    </location>
</feature>
<evidence type="ECO:0000256" key="1">
    <source>
        <dbReference type="ARBA" id="ARBA00022679"/>
    </source>
</evidence>
<dbReference type="GO" id="GO:0005737">
    <property type="term" value="C:cytoplasm"/>
    <property type="evidence" value="ECO:0007669"/>
    <property type="project" value="TreeGrafter"/>
</dbReference>
<reference evidence="8" key="2">
    <citation type="journal article" date="2017" name="Sci. Adv.">
        <title>A tail of two voltages: Proteomic comparison of the three electric organs of the electric eel.</title>
        <authorList>
            <person name="Traeger L.L."/>
            <person name="Sabat G."/>
            <person name="Barrett-Wilt G.A."/>
            <person name="Wells G.B."/>
            <person name="Sussman M.R."/>
        </authorList>
    </citation>
    <scope>NUCLEOTIDE SEQUENCE [LARGE SCALE GENOMIC DNA]</scope>
</reference>
<dbReference type="PANTHER" id="PTHR45622:SF73">
    <property type="entry name" value="E3 UBIQUITIN-PROTEIN LIGASE HERC4-LIKE ISOFORM X1-RELATED"/>
    <property type="match status" value="1"/>
</dbReference>
<evidence type="ECO:0000256" key="3">
    <source>
        <dbReference type="ARBA" id="ARBA00022786"/>
    </source>
</evidence>
<dbReference type="GO" id="GO:0006511">
    <property type="term" value="P:ubiquitin-dependent protein catabolic process"/>
    <property type="evidence" value="ECO:0007669"/>
    <property type="project" value="TreeGrafter"/>
</dbReference>
<dbReference type="Proteomes" id="UP000314983">
    <property type="component" value="Chromosome 11"/>
</dbReference>
<keyword evidence="8" id="KW-1185">Reference proteome</keyword>
<dbReference type="SUPFAM" id="SSF50985">
    <property type="entry name" value="RCC1/BLIP-II"/>
    <property type="match status" value="1"/>
</dbReference>
<dbReference type="Pfam" id="PF00632">
    <property type="entry name" value="HECT"/>
    <property type="match status" value="1"/>
</dbReference>
<dbReference type="Gene3D" id="3.30.2410.10">
    <property type="entry name" value="Hect, E3 ligase catalytic domain"/>
    <property type="match status" value="1"/>
</dbReference>
<dbReference type="InterPro" id="IPR000408">
    <property type="entry name" value="Reg_chr_condens"/>
</dbReference>
<dbReference type="AlphaFoldDB" id="A0A4W4FY02"/>
<dbReference type="InterPro" id="IPR051709">
    <property type="entry name" value="Ub-ligase/GTPase-reg"/>
</dbReference>
<name>A0A4W4FY02_ELEEL</name>
<keyword evidence="3 4" id="KW-0833">Ubl conjugation pathway</keyword>
<dbReference type="SMART" id="SM00119">
    <property type="entry name" value="HECTc"/>
    <property type="match status" value="1"/>
</dbReference>
<dbReference type="Gene3D" id="3.90.1750.10">
    <property type="entry name" value="Hect, E3 ligase catalytic domains"/>
    <property type="match status" value="1"/>
</dbReference>
<evidence type="ECO:0000256" key="2">
    <source>
        <dbReference type="ARBA" id="ARBA00022737"/>
    </source>
</evidence>
<evidence type="ECO:0000256" key="5">
    <source>
        <dbReference type="PROSITE-ProRule" id="PRU00235"/>
    </source>
</evidence>
<feature type="domain" description="HECT" evidence="6">
    <location>
        <begin position="639"/>
        <end position="956"/>
    </location>
</feature>
<evidence type="ECO:0000313" key="7">
    <source>
        <dbReference type="Ensembl" id="ENSEEEP00000028987.2"/>
    </source>
</evidence>
<dbReference type="PROSITE" id="PS00626">
    <property type="entry name" value="RCC1_2"/>
    <property type="match status" value="4"/>
</dbReference>
<dbReference type="GO" id="GO:0061630">
    <property type="term" value="F:ubiquitin protein ligase activity"/>
    <property type="evidence" value="ECO:0007669"/>
    <property type="project" value="TreeGrafter"/>
</dbReference>